<dbReference type="Proteomes" id="UP000482084">
    <property type="component" value="Unassembled WGS sequence"/>
</dbReference>
<name>A0A6L4X322_9BIFI</name>
<proteinExistence type="predicted"/>
<gene>
    <name evidence="1" type="ORF">DSM100688_0425</name>
    <name evidence="2" type="ORF">GFD24_02135</name>
</gene>
<dbReference type="EMBL" id="WHZX01000001">
    <property type="protein sequence ID" value="NEG71043.1"/>
    <property type="molecule type" value="Genomic_DNA"/>
</dbReference>
<protein>
    <submittedName>
        <fullName evidence="1">Uncharacterized protein</fullName>
    </submittedName>
</protein>
<keyword evidence="4" id="KW-1185">Reference proteome</keyword>
<sequence length="115" mass="13186">MSAGSDDEKTLMTALYYGDVPPLGLPDALADANGHELSVAIGVLRWYHLLLVKYHKDGRKDDTEWHVYNRVCDALYPLAIAENGKADVTGAGTGRWRRLWHMLRRPLRERKRTRR</sequence>
<evidence type="ECO:0000313" key="2">
    <source>
        <dbReference type="EMBL" id="NEG71043.1"/>
    </source>
</evidence>
<evidence type="ECO:0000313" key="1">
    <source>
        <dbReference type="EMBL" id="KAB8289345.1"/>
    </source>
</evidence>
<comment type="caution">
    <text evidence="1">The sequence shown here is derived from an EMBL/GenBank/DDBJ whole genome shotgun (WGS) entry which is preliminary data.</text>
</comment>
<evidence type="ECO:0000313" key="4">
    <source>
        <dbReference type="Proteomes" id="UP000482084"/>
    </source>
</evidence>
<accession>A0A6L4X322</accession>
<organism evidence="1 4">
    <name type="scientific">Bifidobacterium ramosum</name>
    <dbReference type="NCBI Taxonomy" id="1798158"/>
    <lineage>
        <taxon>Bacteria</taxon>
        <taxon>Bacillati</taxon>
        <taxon>Actinomycetota</taxon>
        <taxon>Actinomycetes</taxon>
        <taxon>Bifidobacteriales</taxon>
        <taxon>Bifidobacteriaceae</taxon>
        <taxon>Bifidobacterium</taxon>
    </lineage>
</organism>
<dbReference type="RefSeq" id="WP_152357503.1">
    <property type="nucleotide sequence ID" value="NZ_WBSM01000001.1"/>
</dbReference>
<dbReference type="Proteomes" id="UP000469943">
    <property type="component" value="Unassembled WGS sequence"/>
</dbReference>
<dbReference type="EMBL" id="WBSM01000001">
    <property type="protein sequence ID" value="KAB8289345.1"/>
    <property type="molecule type" value="Genomic_DNA"/>
</dbReference>
<evidence type="ECO:0000313" key="3">
    <source>
        <dbReference type="Proteomes" id="UP000469943"/>
    </source>
</evidence>
<reference evidence="1 4" key="2">
    <citation type="submission" date="2019-10" db="EMBL/GenBank/DDBJ databases">
        <title>Characterization of the phylogenetic diversity of two novel species belonging to the genus Bifidobacterium: Bifidobacterium cebidarum sp. nov. and Bifidobacterium leontopitheci sp. nov.</title>
        <authorList>
            <person name="Lugli G.A."/>
            <person name="Duranti S."/>
            <person name="Milani C."/>
            <person name="Turroni F."/>
            <person name="Ventura M."/>
        </authorList>
    </citation>
    <scope>NUCLEOTIDE SEQUENCE [LARGE SCALE GENOMIC DNA]</scope>
    <source>
        <strain evidence="1 4">DSM 100688</strain>
    </source>
</reference>
<dbReference type="AlphaFoldDB" id="A0A6L4X322"/>
<reference evidence="2 3" key="1">
    <citation type="submission" date="2019-10" db="EMBL/GenBank/DDBJ databases">
        <title>Bifidobacterium from non-human primates.</title>
        <authorList>
            <person name="Modesto M."/>
        </authorList>
    </citation>
    <scope>NUCLEOTIDE SEQUENCE [LARGE SCALE GENOMIC DNA]</scope>
    <source>
        <strain evidence="2 3">TREM</strain>
    </source>
</reference>